<sequence>MLILALESSAVAASAAVMEDGRLLGESYVNTRLTHSRTLMPMVKNLLLSLEKTVEDFGLMAISAGPGSFTGVRIGVSCVKGLAFPNNTPCCGVSTLEAIAWGAAALEGAKVCAVMDARCGQVYQAMFSIEDGRPRRLYEDRALSIEELATECEPIGPSLVLMGDGAQLCQETFRRFGARLAPEALRFQRASSVALAAFELEKQGKTCTPDALLPSYLRLPQAERELKKKEERKREP</sequence>
<dbReference type="Proteomes" id="UP001524473">
    <property type="component" value="Unassembled WGS sequence"/>
</dbReference>
<dbReference type="GeneID" id="90532927"/>
<evidence type="ECO:0000313" key="3">
    <source>
        <dbReference type="Proteomes" id="UP001524473"/>
    </source>
</evidence>
<gene>
    <name evidence="2" type="primary">tsaB</name>
    <name evidence="2" type="ORF">NE695_01615</name>
</gene>
<dbReference type="RefSeq" id="WP_066865411.1">
    <property type="nucleotide sequence ID" value="NZ_CABKVV010000014.1"/>
</dbReference>
<dbReference type="CDD" id="cd24032">
    <property type="entry name" value="ASKHA_NBD_TsaB"/>
    <property type="match status" value="1"/>
</dbReference>
<dbReference type="SUPFAM" id="SSF53067">
    <property type="entry name" value="Actin-like ATPase domain"/>
    <property type="match status" value="2"/>
</dbReference>
<organism evidence="2 3">
    <name type="scientific">Neglectibacter timonensis</name>
    <dbReference type="NCBI Taxonomy" id="1776382"/>
    <lineage>
        <taxon>Bacteria</taxon>
        <taxon>Bacillati</taxon>
        <taxon>Bacillota</taxon>
        <taxon>Clostridia</taxon>
        <taxon>Eubacteriales</taxon>
        <taxon>Oscillospiraceae</taxon>
        <taxon>Neglectibacter</taxon>
    </lineage>
</organism>
<name>A0ABT1RVC7_9FIRM</name>
<reference evidence="2 3" key="1">
    <citation type="submission" date="2022-06" db="EMBL/GenBank/DDBJ databases">
        <title>Isolation of gut microbiota from human fecal samples.</title>
        <authorList>
            <person name="Pamer E.G."/>
            <person name="Barat B."/>
            <person name="Waligurski E."/>
            <person name="Medina S."/>
            <person name="Paddock L."/>
            <person name="Mostad J."/>
        </authorList>
    </citation>
    <scope>NUCLEOTIDE SEQUENCE [LARGE SCALE GENOMIC DNA]</scope>
    <source>
        <strain evidence="2 3">DFI.9.73</strain>
    </source>
</reference>
<dbReference type="InterPro" id="IPR043129">
    <property type="entry name" value="ATPase_NBD"/>
</dbReference>
<accession>A0ABT1RVC7</accession>
<comment type="caution">
    <text evidence="2">The sequence shown here is derived from an EMBL/GenBank/DDBJ whole genome shotgun (WGS) entry which is preliminary data.</text>
</comment>
<dbReference type="NCBIfam" id="TIGR03725">
    <property type="entry name" value="T6A_YeaZ"/>
    <property type="match status" value="1"/>
</dbReference>
<evidence type="ECO:0000259" key="1">
    <source>
        <dbReference type="Pfam" id="PF00814"/>
    </source>
</evidence>
<evidence type="ECO:0000313" key="2">
    <source>
        <dbReference type="EMBL" id="MCQ4838608.1"/>
    </source>
</evidence>
<dbReference type="EMBL" id="JANFZH010000002">
    <property type="protein sequence ID" value="MCQ4838608.1"/>
    <property type="molecule type" value="Genomic_DNA"/>
</dbReference>
<dbReference type="GO" id="GO:0061711">
    <property type="term" value="F:tRNA N(6)-L-threonylcarbamoyladenine synthase activity"/>
    <property type="evidence" value="ECO:0007669"/>
    <property type="project" value="UniProtKB-EC"/>
</dbReference>
<keyword evidence="2" id="KW-0808">Transferase</keyword>
<dbReference type="InterPro" id="IPR000905">
    <property type="entry name" value="Gcp-like_dom"/>
</dbReference>
<dbReference type="PANTHER" id="PTHR11735:SF11">
    <property type="entry name" value="TRNA THREONYLCARBAMOYLADENOSINE BIOSYNTHESIS PROTEIN TSAB"/>
    <property type="match status" value="1"/>
</dbReference>
<keyword evidence="3" id="KW-1185">Reference proteome</keyword>
<keyword evidence="2" id="KW-0012">Acyltransferase</keyword>
<dbReference type="EC" id="2.3.1.234" evidence="2"/>
<feature type="domain" description="Gcp-like" evidence="1">
    <location>
        <begin position="34"/>
        <end position="196"/>
    </location>
</feature>
<protein>
    <submittedName>
        <fullName evidence="2">tRNA (Adenosine(37)-N6)-threonylcarbamoyltransferase complex dimerization subunit type 1 TsaB</fullName>
        <ecNumber evidence="2">2.3.1.234</ecNumber>
    </submittedName>
</protein>
<dbReference type="PANTHER" id="PTHR11735">
    <property type="entry name" value="TRNA N6-ADENOSINE THREONYLCARBAMOYLTRANSFERASE"/>
    <property type="match status" value="1"/>
</dbReference>
<dbReference type="Gene3D" id="3.30.420.40">
    <property type="match status" value="2"/>
</dbReference>
<dbReference type="Pfam" id="PF00814">
    <property type="entry name" value="TsaD"/>
    <property type="match status" value="1"/>
</dbReference>
<dbReference type="InterPro" id="IPR022496">
    <property type="entry name" value="T6A_TsaB"/>
</dbReference>
<proteinExistence type="predicted"/>